<protein>
    <submittedName>
        <fullName evidence="3">Uncharacterized protein</fullName>
    </submittedName>
</protein>
<organism evidence="3 4">
    <name type="scientific">Achlya hypogyna</name>
    <name type="common">Oomycete</name>
    <name type="synonym">Protoachlya hypogyna</name>
    <dbReference type="NCBI Taxonomy" id="1202772"/>
    <lineage>
        <taxon>Eukaryota</taxon>
        <taxon>Sar</taxon>
        <taxon>Stramenopiles</taxon>
        <taxon>Oomycota</taxon>
        <taxon>Saprolegniomycetes</taxon>
        <taxon>Saprolegniales</taxon>
        <taxon>Achlyaceae</taxon>
        <taxon>Achlya</taxon>
    </lineage>
</organism>
<dbReference type="STRING" id="1202772.A0A1V9YDF5"/>
<dbReference type="InterPro" id="IPR011990">
    <property type="entry name" value="TPR-like_helical_dom_sf"/>
</dbReference>
<evidence type="ECO:0000256" key="1">
    <source>
        <dbReference type="ARBA" id="ARBA00022737"/>
    </source>
</evidence>
<evidence type="ECO:0000313" key="4">
    <source>
        <dbReference type="Proteomes" id="UP000243579"/>
    </source>
</evidence>
<evidence type="ECO:0000313" key="3">
    <source>
        <dbReference type="EMBL" id="OQR83740.1"/>
    </source>
</evidence>
<gene>
    <name evidence="3" type="ORF">ACHHYP_14325</name>
</gene>
<dbReference type="PANTHER" id="PTHR11242:SF0">
    <property type="entry name" value="TPR_REGION DOMAIN-CONTAINING PROTEIN"/>
    <property type="match status" value="1"/>
</dbReference>
<keyword evidence="4" id="KW-1185">Reference proteome</keyword>
<dbReference type="Gene3D" id="1.25.40.10">
    <property type="entry name" value="Tetratricopeptide repeat domain"/>
    <property type="match status" value="1"/>
</dbReference>
<name>A0A1V9YDF5_ACHHY</name>
<dbReference type="Proteomes" id="UP000243579">
    <property type="component" value="Unassembled WGS sequence"/>
</dbReference>
<keyword evidence="1" id="KW-0677">Repeat</keyword>
<comment type="caution">
    <text evidence="3">The sequence shown here is derived from an EMBL/GenBank/DDBJ whole genome shotgun (WGS) entry which is preliminary data.</text>
</comment>
<sequence>MLKEAFTVSKMLDSINATMEHVGGRVQLKRDVGNGVALDTTEKEIAYLDTQSKIKASAERAAVLTPEGKLEWIASYRSKGNDLFHAGAFAQASDAYLEALAGLDFSTDKHHMQVTVQNPLTCNLVACMLKLEQWSKAVKMCDLVLSSEPCNLKSLRQRAKALVQLERFEDARTDLRTALACVADGGAEAAALTRQLASIDRAEIGCKRQRLSQRVFQKNMMKRMGSLYDDKKTVVASPTAAPPSTLSTVLRLVRQLFHICFRKRKAR</sequence>
<evidence type="ECO:0000256" key="2">
    <source>
        <dbReference type="ARBA" id="ARBA00022803"/>
    </source>
</evidence>
<dbReference type="AlphaFoldDB" id="A0A1V9YDF5"/>
<keyword evidence="2" id="KW-0802">TPR repeat</keyword>
<dbReference type="OrthoDB" id="266518at2759"/>
<dbReference type="SUPFAM" id="SSF48452">
    <property type="entry name" value="TPR-like"/>
    <property type="match status" value="1"/>
</dbReference>
<proteinExistence type="predicted"/>
<dbReference type="InterPro" id="IPR039663">
    <property type="entry name" value="AIP/AIPL1/TTC9"/>
</dbReference>
<accession>A0A1V9YDF5</accession>
<reference evidence="3 4" key="1">
    <citation type="journal article" date="2014" name="Genome Biol. Evol.">
        <title>The secreted proteins of Achlya hypogyna and Thraustotheca clavata identify the ancestral oomycete secretome and reveal gene acquisitions by horizontal gene transfer.</title>
        <authorList>
            <person name="Misner I."/>
            <person name="Blouin N."/>
            <person name="Leonard G."/>
            <person name="Richards T.A."/>
            <person name="Lane C.E."/>
        </authorList>
    </citation>
    <scope>NUCLEOTIDE SEQUENCE [LARGE SCALE GENOMIC DNA]</scope>
    <source>
        <strain evidence="3 4">ATCC 48635</strain>
    </source>
</reference>
<dbReference type="EMBL" id="JNBR01002081">
    <property type="protein sequence ID" value="OQR83740.1"/>
    <property type="molecule type" value="Genomic_DNA"/>
</dbReference>
<dbReference type="PANTHER" id="PTHR11242">
    <property type="entry name" value="ARYL HYDROCARBON RECEPTOR INTERACTING PROTEIN RELATED"/>
    <property type="match status" value="1"/>
</dbReference>